<evidence type="ECO:0000256" key="7">
    <source>
        <dbReference type="ARBA" id="ARBA00023136"/>
    </source>
</evidence>
<keyword evidence="2 9" id="KW-0813">Transport</keyword>
<dbReference type="PROSITE" id="PS52016">
    <property type="entry name" value="TONB_DEPENDENT_REC_3"/>
    <property type="match status" value="1"/>
</dbReference>
<evidence type="ECO:0000313" key="15">
    <source>
        <dbReference type="Proteomes" id="UP001231915"/>
    </source>
</evidence>
<evidence type="ECO:0000256" key="5">
    <source>
        <dbReference type="ARBA" id="ARBA00022729"/>
    </source>
</evidence>
<dbReference type="InterPro" id="IPR010917">
    <property type="entry name" value="TonB_rcpt_CS"/>
</dbReference>
<dbReference type="Pfam" id="PF00593">
    <property type="entry name" value="TonB_dep_Rec_b-barrel"/>
    <property type="match status" value="1"/>
</dbReference>
<dbReference type="NCBIfam" id="TIGR01778">
    <property type="entry name" value="TonB-copper"/>
    <property type="match status" value="1"/>
</dbReference>
<accession>A0ABT7ETA6</accession>
<evidence type="ECO:0000256" key="6">
    <source>
        <dbReference type="ARBA" id="ARBA00023077"/>
    </source>
</evidence>
<evidence type="ECO:0000256" key="10">
    <source>
        <dbReference type="PROSITE-ProRule" id="PRU10144"/>
    </source>
</evidence>
<evidence type="ECO:0000256" key="1">
    <source>
        <dbReference type="ARBA" id="ARBA00004571"/>
    </source>
</evidence>
<dbReference type="InterPro" id="IPR036942">
    <property type="entry name" value="Beta-barrel_TonB_sf"/>
</dbReference>
<dbReference type="PROSITE" id="PS01156">
    <property type="entry name" value="TONB_DEPENDENT_REC_2"/>
    <property type="match status" value="1"/>
</dbReference>
<keyword evidence="6 11" id="KW-0798">TonB box</keyword>
<keyword evidence="8 9" id="KW-0998">Cell outer membrane</keyword>
<evidence type="ECO:0000256" key="9">
    <source>
        <dbReference type="PROSITE-ProRule" id="PRU01360"/>
    </source>
</evidence>
<dbReference type="SUPFAM" id="SSF56935">
    <property type="entry name" value="Porins"/>
    <property type="match status" value="1"/>
</dbReference>
<dbReference type="InterPro" id="IPR000531">
    <property type="entry name" value="Beta-barrel_TonB"/>
</dbReference>
<feature type="domain" description="TonB-dependent receptor plug" evidence="13">
    <location>
        <begin position="52"/>
        <end position="139"/>
    </location>
</feature>
<comment type="similarity">
    <text evidence="9 11">Belongs to the TonB-dependent receptor family.</text>
</comment>
<feature type="domain" description="TonB-dependent receptor-like beta-barrel" evidence="12">
    <location>
        <begin position="194"/>
        <end position="635"/>
    </location>
</feature>
<sequence length="675" mass="75061">MKKRLICTVITAAIAWQGHAQSDQTMEHIEVIAPMHSPLDIKTDPKATRQPLPAQDGADLLSSIAGFSLVKKGGASSDPVFRGMAGSRINIITDGGVTLGGCGGRMDPPTAYITPQTYDTLTVIKGPQTVLYGPGNSAATVVFERESERLLESGTTGFINTTIGTFGKRVLNSDIKMGTQDYFARVAASYSEADDYQDGDGTHIHSAYEKWNLDSQFAYTPDDSTLYSVSIGRSDGEVAYADRMMDGSLFDRTQVALQMVKSELDGFVTSIEANVFFNDIDHIMDNHSLRQFMPNMMMKTPVSSNPDRRTWGGKILLSSQFNDQISLAYGLDHQQNRHRLRISRDLVNMPVESMVRLETAEFEQTGLFAEVEYSLGQSSQWVSGLRIDDWEATDRRQTRSVMMQVVPNPTADLSRSDTLISGFTRYQAQSKNSSYYIGVGRTERFPDYWELMGGGRVGVNSPSAFLVDHETTNQLDIGWLGQSKSFTNSVSVFINRIDNYLLTDNLYEKMGMISKVTRNIDAQTYGFEAESRYNLNKNLVTTASINYVKGENRTDNVALAQQPPLQVRFALSYIKGKWQFGSLWRIVQKQHRVAIGQGNIAGQDVSESHGFGTLALNTSYSHNADLVFNLGVDNVFDKTYAEHLSRSGTMVSGYPQTAKVNEAGRTLWLNMNWKF</sequence>
<dbReference type="PANTHER" id="PTHR30069">
    <property type="entry name" value="TONB-DEPENDENT OUTER MEMBRANE RECEPTOR"/>
    <property type="match status" value="1"/>
</dbReference>
<dbReference type="RefSeq" id="WP_284138733.1">
    <property type="nucleotide sequence ID" value="NZ_JASJUT010000016.1"/>
</dbReference>
<dbReference type="Pfam" id="PF07715">
    <property type="entry name" value="Plug"/>
    <property type="match status" value="1"/>
</dbReference>
<dbReference type="InterPro" id="IPR039426">
    <property type="entry name" value="TonB-dep_rcpt-like"/>
</dbReference>
<evidence type="ECO:0000259" key="12">
    <source>
        <dbReference type="Pfam" id="PF00593"/>
    </source>
</evidence>
<evidence type="ECO:0000256" key="3">
    <source>
        <dbReference type="ARBA" id="ARBA00022452"/>
    </source>
</evidence>
<dbReference type="Proteomes" id="UP001231915">
    <property type="component" value="Unassembled WGS sequence"/>
</dbReference>
<dbReference type="InterPro" id="IPR012910">
    <property type="entry name" value="Plug_dom"/>
</dbReference>
<protein>
    <submittedName>
        <fullName evidence="14">TonB-dependent copper receptor</fullName>
    </submittedName>
</protein>
<evidence type="ECO:0000256" key="11">
    <source>
        <dbReference type="RuleBase" id="RU003357"/>
    </source>
</evidence>
<reference evidence="14 15" key="1">
    <citation type="submission" date="2023-05" db="EMBL/GenBank/DDBJ databases">
        <title>Pseudoalteromonas ardens sp. nov., Pseudoalteromonas obscura sp. nov., and Pseudoalteromonas umbrosa sp. nov., isolated from the coral Montipora capitata.</title>
        <authorList>
            <person name="Thomas E.M."/>
            <person name="Smith E.M."/>
            <person name="Papke E."/>
            <person name="Shlafstein M.D."/>
            <person name="Oline D.K."/>
            <person name="Videau P."/>
            <person name="Saw J.H."/>
            <person name="Strangman W.K."/>
            <person name="Ushijima B."/>
        </authorList>
    </citation>
    <scope>NUCLEOTIDE SEQUENCE [LARGE SCALE GENOMIC DNA]</scope>
    <source>
        <strain evidence="14 15">P94</strain>
    </source>
</reference>
<keyword evidence="15" id="KW-1185">Reference proteome</keyword>
<gene>
    <name evidence="14" type="ORF">QNM18_24825</name>
</gene>
<dbReference type="InterPro" id="IPR037066">
    <property type="entry name" value="Plug_dom_sf"/>
</dbReference>
<keyword evidence="5" id="KW-0732">Signal</keyword>
<dbReference type="EMBL" id="JASJUT010000016">
    <property type="protein sequence ID" value="MDK2598282.1"/>
    <property type="molecule type" value="Genomic_DNA"/>
</dbReference>
<evidence type="ECO:0000313" key="14">
    <source>
        <dbReference type="EMBL" id="MDK2598282.1"/>
    </source>
</evidence>
<evidence type="ECO:0000256" key="8">
    <source>
        <dbReference type="ARBA" id="ARBA00023237"/>
    </source>
</evidence>
<dbReference type="InterPro" id="IPR010100">
    <property type="entry name" value="TonB-dep_Cu_rcpt"/>
</dbReference>
<evidence type="ECO:0000256" key="4">
    <source>
        <dbReference type="ARBA" id="ARBA00022692"/>
    </source>
</evidence>
<name>A0ABT7ETA6_9GAMM</name>
<dbReference type="Gene3D" id="2.170.130.10">
    <property type="entry name" value="TonB-dependent receptor, plug domain"/>
    <property type="match status" value="1"/>
</dbReference>
<comment type="caution">
    <text evidence="14">The sequence shown here is derived from an EMBL/GenBank/DDBJ whole genome shotgun (WGS) entry which is preliminary data.</text>
</comment>
<proteinExistence type="inferred from homology"/>
<dbReference type="Gene3D" id="2.40.170.20">
    <property type="entry name" value="TonB-dependent receptor, beta-barrel domain"/>
    <property type="match status" value="1"/>
</dbReference>
<organism evidence="14 15">
    <name type="scientific">Pseudoalteromonas obscura</name>
    <dbReference type="NCBI Taxonomy" id="3048491"/>
    <lineage>
        <taxon>Bacteria</taxon>
        <taxon>Pseudomonadati</taxon>
        <taxon>Pseudomonadota</taxon>
        <taxon>Gammaproteobacteria</taxon>
        <taxon>Alteromonadales</taxon>
        <taxon>Pseudoalteromonadaceae</taxon>
        <taxon>Pseudoalteromonas</taxon>
    </lineage>
</organism>
<comment type="subcellular location">
    <subcellularLocation>
        <location evidence="1 9">Cell outer membrane</location>
        <topology evidence="1 9">Multi-pass membrane protein</topology>
    </subcellularLocation>
</comment>
<keyword evidence="14" id="KW-0675">Receptor</keyword>
<evidence type="ECO:0000256" key="2">
    <source>
        <dbReference type="ARBA" id="ARBA00022448"/>
    </source>
</evidence>
<feature type="short sequence motif" description="TonB C-terminal box" evidence="10">
    <location>
        <begin position="658"/>
        <end position="675"/>
    </location>
</feature>
<evidence type="ECO:0000259" key="13">
    <source>
        <dbReference type="Pfam" id="PF07715"/>
    </source>
</evidence>
<dbReference type="PANTHER" id="PTHR30069:SF49">
    <property type="entry name" value="OUTER MEMBRANE PROTEIN C"/>
    <property type="match status" value="1"/>
</dbReference>
<keyword evidence="3 9" id="KW-1134">Transmembrane beta strand</keyword>
<keyword evidence="7 9" id="KW-0472">Membrane</keyword>
<keyword evidence="4 9" id="KW-0812">Transmembrane</keyword>